<name>A0A4R4EAT2_9BACL</name>
<keyword evidence="6 9" id="KW-1133">Transmembrane helix</keyword>
<dbReference type="EMBL" id="SKFG01000013">
    <property type="protein sequence ID" value="TCZ76397.1"/>
    <property type="molecule type" value="Genomic_DNA"/>
</dbReference>
<evidence type="ECO:0000313" key="11">
    <source>
        <dbReference type="EMBL" id="TCZ76397.1"/>
    </source>
</evidence>
<dbReference type="HAMAP" id="MF_00236">
    <property type="entry name" value="TatA_E"/>
    <property type="match status" value="1"/>
</dbReference>
<dbReference type="PANTHER" id="PTHR42982">
    <property type="entry name" value="SEC-INDEPENDENT PROTEIN TRANSLOCASE PROTEIN TATA"/>
    <property type="match status" value="1"/>
</dbReference>
<dbReference type="PRINTS" id="PR01506">
    <property type="entry name" value="TATBPROTEIN"/>
</dbReference>
<keyword evidence="5 9" id="KW-0653">Protein transport</keyword>
<keyword evidence="2 9" id="KW-0813">Transport</keyword>
<evidence type="ECO:0000256" key="3">
    <source>
        <dbReference type="ARBA" id="ARBA00022475"/>
    </source>
</evidence>
<evidence type="ECO:0000313" key="12">
    <source>
        <dbReference type="Proteomes" id="UP000295418"/>
    </source>
</evidence>
<comment type="caution">
    <text evidence="11">The sequence shown here is derived from an EMBL/GenBank/DDBJ whole genome shotgun (WGS) entry which is preliminary data.</text>
</comment>
<comment type="subunit">
    <text evidence="9">Forms a complex with TatC.</text>
</comment>
<dbReference type="InterPro" id="IPR006312">
    <property type="entry name" value="TatA/E"/>
</dbReference>
<evidence type="ECO:0000256" key="9">
    <source>
        <dbReference type="HAMAP-Rule" id="MF_00236"/>
    </source>
</evidence>
<evidence type="ECO:0000256" key="2">
    <source>
        <dbReference type="ARBA" id="ARBA00022448"/>
    </source>
</evidence>
<dbReference type="NCBIfam" id="TIGR01411">
    <property type="entry name" value="tatAE"/>
    <property type="match status" value="1"/>
</dbReference>
<dbReference type="Proteomes" id="UP000295418">
    <property type="component" value="Unassembled WGS sequence"/>
</dbReference>
<evidence type="ECO:0000256" key="1">
    <source>
        <dbReference type="ARBA" id="ARBA00004162"/>
    </source>
</evidence>
<reference evidence="11 12" key="1">
    <citation type="submission" date="2019-03" db="EMBL/GenBank/DDBJ databases">
        <authorList>
            <person name="Kim M.K.M."/>
        </authorList>
    </citation>
    <scope>NUCLEOTIDE SEQUENCE [LARGE SCALE GENOMIC DNA]</scope>
    <source>
        <strain evidence="11 12">18JY21-1</strain>
    </source>
</reference>
<dbReference type="AlphaFoldDB" id="A0A4R4EAT2"/>
<comment type="function">
    <text evidence="9">Part of the twin-arginine translocation (Tat) system that transports large folded proteins containing a characteristic twin-arginine motif in their signal peptide across membranes. TatA could form the protein-conducting channel of the Tat system.</text>
</comment>
<evidence type="ECO:0000256" key="5">
    <source>
        <dbReference type="ARBA" id="ARBA00022927"/>
    </source>
</evidence>
<feature type="compositionally biased region" description="Basic and acidic residues" evidence="10">
    <location>
        <begin position="73"/>
        <end position="85"/>
    </location>
</feature>
<gene>
    <name evidence="9" type="primary">tatA</name>
    <name evidence="11" type="ORF">E0485_14470</name>
</gene>
<keyword evidence="4 9" id="KW-0812">Transmembrane</keyword>
<dbReference type="InterPro" id="IPR003369">
    <property type="entry name" value="TatA/B/E"/>
</dbReference>
<evidence type="ECO:0000256" key="4">
    <source>
        <dbReference type="ARBA" id="ARBA00022692"/>
    </source>
</evidence>
<dbReference type="Gene3D" id="1.20.5.3310">
    <property type="match status" value="1"/>
</dbReference>
<dbReference type="Pfam" id="PF02416">
    <property type="entry name" value="TatA_B_E"/>
    <property type="match status" value="1"/>
</dbReference>
<evidence type="ECO:0000256" key="7">
    <source>
        <dbReference type="ARBA" id="ARBA00023010"/>
    </source>
</evidence>
<organism evidence="11 12">
    <name type="scientific">Paenibacillus albiflavus</name>
    <dbReference type="NCBI Taxonomy" id="2545760"/>
    <lineage>
        <taxon>Bacteria</taxon>
        <taxon>Bacillati</taxon>
        <taxon>Bacillota</taxon>
        <taxon>Bacilli</taxon>
        <taxon>Bacillales</taxon>
        <taxon>Paenibacillaceae</taxon>
        <taxon>Paenibacillus</taxon>
    </lineage>
</organism>
<dbReference type="GO" id="GO:0043953">
    <property type="term" value="P:protein transport by the Tat complex"/>
    <property type="evidence" value="ECO:0007669"/>
    <property type="project" value="UniProtKB-UniRule"/>
</dbReference>
<comment type="subcellular location">
    <subcellularLocation>
        <location evidence="1 9">Cell membrane</location>
        <topology evidence="1 9">Single-pass membrane protein</topology>
    </subcellularLocation>
</comment>
<comment type="similarity">
    <text evidence="9">Belongs to the TatA/E family.</text>
</comment>
<dbReference type="GO" id="GO:0008320">
    <property type="term" value="F:protein transmembrane transporter activity"/>
    <property type="evidence" value="ECO:0007669"/>
    <property type="project" value="UniProtKB-UniRule"/>
</dbReference>
<evidence type="ECO:0000256" key="6">
    <source>
        <dbReference type="ARBA" id="ARBA00022989"/>
    </source>
</evidence>
<feature type="transmembrane region" description="Helical" evidence="9">
    <location>
        <begin position="6"/>
        <end position="25"/>
    </location>
</feature>
<proteinExistence type="inferred from homology"/>
<dbReference type="OrthoDB" id="9800908at2"/>
<evidence type="ECO:0000256" key="10">
    <source>
        <dbReference type="SAM" id="MobiDB-lite"/>
    </source>
</evidence>
<keyword evidence="8 9" id="KW-0472">Membrane</keyword>
<sequence length="85" mass="9357">MMGIGLSEYLIIALVMLILFGPNKLPELGRAFGKMLHEFKKGTRGIMDDDTSTGVKEQPVSEPATQSTVVTPQEKKPVDSRRLPD</sequence>
<keyword evidence="12" id="KW-1185">Reference proteome</keyword>
<dbReference type="GO" id="GO:0033281">
    <property type="term" value="C:TAT protein transport complex"/>
    <property type="evidence" value="ECO:0007669"/>
    <property type="project" value="UniProtKB-UniRule"/>
</dbReference>
<evidence type="ECO:0000256" key="8">
    <source>
        <dbReference type="ARBA" id="ARBA00023136"/>
    </source>
</evidence>
<feature type="region of interest" description="Disordered" evidence="10">
    <location>
        <begin position="43"/>
        <end position="85"/>
    </location>
</feature>
<protein>
    <recommendedName>
        <fullName evidence="9">Sec-independent protein translocase protein TatA</fullName>
    </recommendedName>
</protein>
<dbReference type="PANTHER" id="PTHR42982:SF1">
    <property type="entry name" value="SEC-INDEPENDENT PROTEIN TRANSLOCASE PROTEIN TATA"/>
    <property type="match status" value="1"/>
</dbReference>
<keyword evidence="7 9" id="KW-0811">Translocation</keyword>
<dbReference type="NCBIfam" id="NF011430">
    <property type="entry name" value="PRK14861.1"/>
    <property type="match status" value="1"/>
</dbReference>
<accession>A0A4R4EAT2</accession>
<keyword evidence="3 9" id="KW-1003">Cell membrane</keyword>